<accession>D4ZFJ6</accession>
<name>D4ZFJ6_SHEVD</name>
<dbReference type="Proteomes" id="UP000002350">
    <property type="component" value="Chromosome"/>
</dbReference>
<proteinExistence type="predicted"/>
<organism evidence="1 2">
    <name type="scientific">Shewanella violacea (strain JCM 10179 / CIP 106290 / LMG 19151 / DSS12)</name>
    <dbReference type="NCBI Taxonomy" id="637905"/>
    <lineage>
        <taxon>Bacteria</taxon>
        <taxon>Pseudomonadati</taxon>
        <taxon>Pseudomonadota</taxon>
        <taxon>Gammaproteobacteria</taxon>
        <taxon>Alteromonadales</taxon>
        <taxon>Shewanellaceae</taxon>
        <taxon>Shewanella</taxon>
    </lineage>
</organism>
<protein>
    <submittedName>
        <fullName evidence="1">Uncharacterized protein</fullName>
    </submittedName>
</protein>
<dbReference type="AlphaFoldDB" id="D4ZFJ6"/>
<evidence type="ECO:0000313" key="1">
    <source>
        <dbReference type="EMBL" id="BAJ00445.1"/>
    </source>
</evidence>
<evidence type="ECO:0000313" key="2">
    <source>
        <dbReference type="Proteomes" id="UP000002350"/>
    </source>
</evidence>
<sequence>MPRGQHAALSKASELGTLTLLDSKSNDTGLIEEQLAVI</sequence>
<dbReference type="KEGG" id="svo:SVI_0474"/>
<gene>
    <name evidence="1" type="ordered locus">SVI_0474</name>
</gene>
<dbReference type="HOGENOM" id="CLU_3332937_0_0_6"/>
<dbReference type="STRING" id="637905.SVI_0474"/>
<reference evidence="2" key="1">
    <citation type="journal article" date="2010" name="Mol. Biosyst.">
        <title>Complete genome sequence and comparative analysis of Shewanella violacea, a psychrophilic and piezophilic bacterium from deep sea floor sediments.</title>
        <authorList>
            <person name="Aono E."/>
            <person name="Baba T."/>
            <person name="Ara T."/>
            <person name="Nishi T."/>
            <person name="Nakamichi T."/>
            <person name="Inamoto E."/>
            <person name="Toyonaga H."/>
            <person name="Hasegawa M."/>
            <person name="Takai Y."/>
            <person name="Okumura Y."/>
            <person name="Baba M."/>
            <person name="Tomita M."/>
            <person name="Kato C."/>
            <person name="Oshima T."/>
            <person name="Nakasone K."/>
            <person name="Mori H."/>
        </authorList>
    </citation>
    <scope>NUCLEOTIDE SEQUENCE [LARGE SCALE GENOMIC DNA]</scope>
    <source>
        <strain evidence="2">JCM 10179 / CIP 106290 / LMG 19151 / DSS12</strain>
    </source>
</reference>
<dbReference type="EMBL" id="AP011177">
    <property type="protein sequence ID" value="BAJ00445.1"/>
    <property type="molecule type" value="Genomic_DNA"/>
</dbReference>
<keyword evidence="2" id="KW-1185">Reference proteome</keyword>